<feature type="domain" description="FAS1" evidence="18">
    <location>
        <begin position="365"/>
        <end position="448"/>
    </location>
</feature>
<keyword evidence="4" id="KW-0964">Secreted</keyword>
<evidence type="ECO:0000256" key="7">
    <source>
        <dbReference type="ARBA" id="ARBA00022729"/>
    </source>
</evidence>
<evidence type="ECO:0000256" key="9">
    <source>
        <dbReference type="ARBA" id="ARBA00022889"/>
    </source>
</evidence>
<keyword evidence="21" id="KW-1185">Reference proteome</keyword>
<feature type="chain" id="PRO_5013325235" description="Periostin" evidence="17">
    <location>
        <begin position="23"/>
        <end position="808"/>
    </location>
</feature>
<evidence type="ECO:0000256" key="13">
    <source>
        <dbReference type="ARBA" id="ARBA00058492"/>
    </source>
</evidence>
<evidence type="ECO:0000256" key="14">
    <source>
        <dbReference type="ARBA" id="ARBA00061757"/>
    </source>
</evidence>
<protein>
    <recommendedName>
        <fullName evidence="15">Periostin</fullName>
    </recommendedName>
    <alternativeName>
        <fullName evidence="16">Osteoblast-specific factor 2</fullName>
    </alternativeName>
</protein>
<dbReference type="InterPro" id="IPR050904">
    <property type="entry name" value="Adhesion/Biosynth-related"/>
</dbReference>
<feature type="domain" description="EMI" evidence="19">
    <location>
        <begin position="41"/>
        <end position="95"/>
    </location>
</feature>
<dbReference type="Proteomes" id="UP000198323">
    <property type="component" value="Unassembled WGS sequence"/>
</dbReference>
<name>A0A226MSB8_CALSU</name>
<evidence type="ECO:0000313" key="21">
    <source>
        <dbReference type="Proteomes" id="UP000198323"/>
    </source>
</evidence>
<evidence type="ECO:0000256" key="5">
    <source>
        <dbReference type="ARBA" id="ARBA00022530"/>
    </source>
</evidence>
<keyword evidence="3" id="KW-0301">Gamma-carboxyglutamic acid</keyword>
<dbReference type="GO" id="GO:0031012">
    <property type="term" value="C:extracellular matrix"/>
    <property type="evidence" value="ECO:0007669"/>
    <property type="project" value="TreeGrafter"/>
</dbReference>
<comment type="subunit">
    <text evidence="14">Homodimer. Interacts with BMP1 and fibronectin.</text>
</comment>
<evidence type="ECO:0000259" key="19">
    <source>
        <dbReference type="PROSITE" id="PS51041"/>
    </source>
</evidence>
<evidence type="ECO:0000313" key="20">
    <source>
        <dbReference type="EMBL" id="OXB58030.1"/>
    </source>
</evidence>
<keyword evidence="12" id="KW-0325">Glycoprotein</keyword>
<comment type="subcellular location">
    <subcellularLocation>
        <location evidence="2">Golgi apparatus</location>
    </subcellularLocation>
    <subcellularLocation>
        <location evidence="1">Secreted</location>
        <location evidence="1">Extracellular space</location>
        <location evidence="1">Extracellular matrix</location>
    </subcellularLocation>
</comment>
<dbReference type="OrthoDB" id="7700931at2759"/>
<keyword evidence="6" id="KW-0358">Heparin-binding</keyword>
<dbReference type="FunFam" id="2.30.180.10:FF:000003">
    <property type="entry name" value="periostin isoform X1"/>
    <property type="match status" value="1"/>
</dbReference>
<proteinExistence type="predicted"/>
<dbReference type="InterPro" id="IPR000782">
    <property type="entry name" value="FAS1_domain"/>
</dbReference>
<evidence type="ECO:0000256" key="1">
    <source>
        <dbReference type="ARBA" id="ARBA00004498"/>
    </source>
</evidence>
<evidence type="ECO:0000256" key="8">
    <source>
        <dbReference type="ARBA" id="ARBA00022737"/>
    </source>
</evidence>
<evidence type="ECO:0000256" key="2">
    <source>
        <dbReference type="ARBA" id="ARBA00004555"/>
    </source>
</evidence>
<comment type="function">
    <text evidence="13">Induces cell attachment and spreading and plays a role in cell adhesion. Enhances incorporation of BMP1 in the fibronectin matrix of connective tissues, and subsequent proteolytic activation of lysyl oxidase LOX.</text>
</comment>
<evidence type="ECO:0000256" key="4">
    <source>
        <dbReference type="ARBA" id="ARBA00022525"/>
    </source>
</evidence>
<dbReference type="GO" id="GO:0005615">
    <property type="term" value="C:extracellular space"/>
    <property type="evidence" value="ECO:0007669"/>
    <property type="project" value="TreeGrafter"/>
</dbReference>
<evidence type="ECO:0000256" key="17">
    <source>
        <dbReference type="SAM" id="SignalP"/>
    </source>
</evidence>
<dbReference type="SUPFAM" id="SSF82153">
    <property type="entry name" value="FAS1 domain"/>
    <property type="match status" value="4"/>
</dbReference>
<dbReference type="PROSITE" id="PS51041">
    <property type="entry name" value="EMI"/>
    <property type="match status" value="1"/>
</dbReference>
<dbReference type="PANTHER" id="PTHR10900:SF12">
    <property type="entry name" value="PERIOSTIN"/>
    <property type="match status" value="1"/>
</dbReference>
<dbReference type="EMBL" id="MCFN01000498">
    <property type="protein sequence ID" value="OXB58030.1"/>
    <property type="molecule type" value="Genomic_DNA"/>
</dbReference>
<comment type="caution">
    <text evidence="20">The sequence shown here is derived from an EMBL/GenBank/DDBJ whole genome shotgun (WGS) entry which is preliminary data.</text>
</comment>
<feature type="domain" description="FAS1" evidence="18">
    <location>
        <begin position="235"/>
        <end position="366"/>
    </location>
</feature>
<dbReference type="GO" id="GO:0071307">
    <property type="term" value="P:cellular response to vitamin K"/>
    <property type="evidence" value="ECO:0007669"/>
    <property type="project" value="UniProtKB-ARBA"/>
</dbReference>
<dbReference type="InterPro" id="IPR036378">
    <property type="entry name" value="FAS1_dom_sf"/>
</dbReference>
<keyword evidence="11" id="KW-1015">Disulfide bond</keyword>
<dbReference type="STRING" id="9009.A0A226MSB8"/>
<evidence type="ECO:0000256" key="15">
    <source>
        <dbReference type="ARBA" id="ARBA00073137"/>
    </source>
</evidence>
<evidence type="ECO:0000256" key="6">
    <source>
        <dbReference type="ARBA" id="ARBA00022674"/>
    </source>
</evidence>
<dbReference type="PROSITE" id="PS50213">
    <property type="entry name" value="FAS1"/>
    <property type="match status" value="4"/>
</dbReference>
<evidence type="ECO:0000256" key="16">
    <source>
        <dbReference type="ARBA" id="ARBA00078063"/>
    </source>
</evidence>
<evidence type="ECO:0000256" key="3">
    <source>
        <dbReference type="ARBA" id="ARBA00022479"/>
    </source>
</evidence>
<dbReference type="InterPro" id="IPR016666">
    <property type="entry name" value="TGFBI/POSTN"/>
</dbReference>
<keyword evidence="7 17" id="KW-0732">Signal</keyword>
<keyword evidence="10" id="KW-0333">Golgi apparatus</keyword>
<keyword evidence="9" id="KW-0130">Cell adhesion</keyword>
<dbReference type="GO" id="GO:0050839">
    <property type="term" value="F:cell adhesion molecule binding"/>
    <property type="evidence" value="ECO:0007669"/>
    <property type="project" value="TreeGrafter"/>
</dbReference>
<evidence type="ECO:0000259" key="18">
    <source>
        <dbReference type="PROSITE" id="PS50213"/>
    </source>
</evidence>
<keyword evidence="5" id="KW-0272">Extracellular matrix</keyword>
<evidence type="ECO:0000256" key="12">
    <source>
        <dbReference type="ARBA" id="ARBA00023180"/>
    </source>
</evidence>
<organism evidence="20 21">
    <name type="scientific">Callipepla squamata</name>
    <name type="common">Scaled quail</name>
    <dbReference type="NCBI Taxonomy" id="9009"/>
    <lineage>
        <taxon>Eukaryota</taxon>
        <taxon>Metazoa</taxon>
        <taxon>Chordata</taxon>
        <taxon>Craniata</taxon>
        <taxon>Vertebrata</taxon>
        <taxon>Euteleostomi</taxon>
        <taxon>Archelosauria</taxon>
        <taxon>Archosauria</taxon>
        <taxon>Dinosauria</taxon>
        <taxon>Saurischia</taxon>
        <taxon>Theropoda</taxon>
        <taxon>Coelurosauria</taxon>
        <taxon>Aves</taxon>
        <taxon>Neognathae</taxon>
        <taxon>Galloanserae</taxon>
        <taxon>Galliformes</taxon>
        <taxon>Odontophoridae</taxon>
        <taxon>Callipepla</taxon>
    </lineage>
</organism>
<evidence type="ECO:0000256" key="11">
    <source>
        <dbReference type="ARBA" id="ARBA00023157"/>
    </source>
</evidence>
<dbReference type="GO" id="GO:0008201">
    <property type="term" value="F:heparin binding"/>
    <property type="evidence" value="ECO:0007669"/>
    <property type="project" value="UniProtKB-KW"/>
</dbReference>
<dbReference type="FunFam" id="2.30.180.10:FF:000001">
    <property type="entry name" value="periostin isoform X1"/>
    <property type="match status" value="1"/>
</dbReference>
<dbReference type="Pfam" id="PF02469">
    <property type="entry name" value="Fasciclin"/>
    <property type="match status" value="4"/>
</dbReference>
<feature type="signal peptide" evidence="17">
    <location>
        <begin position="1"/>
        <end position="22"/>
    </location>
</feature>
<feature type="domain" description="FAS1" evidence="18">
    <location>
        <begin position="98"/>
        <end position="231"/>
    </location>
</feature>
<feature type="domain" description="FAS1" evidence="18">
    <location>
        <begin position="452"/>
        <end position="584"/>
    </location>
</feature>
<dbReference type="SMART" id="SM00554">
    <property type="entry name" value="FAS1"/>
    <property type="match status" value="4"/>
</dbReference>
<dbReference type="InterPro" id="IPR011489">
    <property type="entry name" value="EMI_domain"/>
</dbReference>
<dbReference type="GO" id="GO:0005794">
    <property type="term" value="C:Golgi apparatus"/>
    <property type="evidence" value="ECO:0007669"/>
    <property type="project" value="UniProtKB-SubCell"/>
</dbReference>
<accession>A0A226MSB8</accession>
<dbReference type="GO" id="GO:0007155">
    <property type="term" value="P:cell adhesion"/>
    <property type="evidence" value="ECO:0007669"/>
    <property type="project" value="UniProtKB-KW"/>
</dbReference>
<gene>
    <name evidence="20" type="ORF">ASZ78_012296</name>
</gene>
<dbReference type="Gene3D" id="2.30.180.10">
    <property type="entry name" value="FAS1 domain"/>
    <property type="match status" value="4"/>
</dbReference>
<dbReference type="FunFam" id="2.30.180.10:FF:000002">
    <property type="entry name" value="periostin isoform X1"/>
    <property type="match status" value="1"/>
</dbReference>
<dbReference type="FunFam" id="2.30.180.10:FF:000004">
    <property type="entry name" value="periostin isoform X1"/>
    <property type="match status" value="1"/>
</dbReference>
<reference evidence="20 21" key="1">
    <citation type="submission" date="2016-07" db="EMBL/GenBank/DDBJ databases">
        <title>Disparate Historic Effective Population Sizes Predicted by Modern Levels of Genome Diversity for the Scaled Quail (Callipepla squamata) and the Northern Bobwhite (Colinus virginianus): Inferences from First and Second Generation Draft Genome Assemblies for Sympatric New World Quail.</title>
        <authorList>
            <person name="Oldeschulte D.L."/>
            <person name="Halley Y.A."/>
            <person name="Bhattarai E.K."/>
            <person name="Brashear W.A."/>
            <person name="Hill J."/>
            <person name="Metz R.P."/>
            <person name="Johnson C.D."/>
            <person name="Rollins D."/>
            <person name="Peterson M.J."/>
            <person name="Bickhart D.M."/>
            <person name="Decker J.E."/>
            <person name="Seabury C.M."/>
        </authorList>
    </citation>
    <scope>NUCLEOTIDE SEQUENCE [LARGE SCALE GENOMIC DNA]</scope>
    <source>
        <strain evidence="20 21">Texas</strain>
        <tissue evidence="20">Leg muscle</tissue>
    </source>
</reference>
<dbReference type="AlphaFoldDB" id="A0A226MSB8"/>
<dbReference type="PANTHER" id="PTHR10900">
    <property type="entry name" value="PERIOSTIN-RELATED"/>
    <property type="match status" value="1"/>
</dbReference>
<sequence length="808" mass="90814">MKICFLFTFSTIFLSAFEQAAASAHYDKILTHSRIRARDQGPNVCALQQVMGTKKKYFSTCRNWYQGSICGKKATVLYECCPGYMKMDGMRGCPAVAPIDHVYGTLGIVGATSTQQYSDMSKLREEIEGRGSFTFFAPSNEAWEQLSSEIHRNLIDNVNIELYNALHHHMVNKRMLTKDLKNGMTLVSMYNGQKLLINHYPNGVVTVNCARIIHGNQIATNGVVHVIDRVLTAVGNTIQDFIEVEDDLSSLRAAAITSDVLDTLGRPGYYTLFAPTNEAFESLPRGILERIMGDKVASEALVKFHILNTLQCSEAIMGGAVYETLEGNTLEVGCDGETLTVNGVKMVKRKDIVTSNGVIHLIDKVLIPDSDDTLQLDQRLLKTILQNHIIKVKIGLNELYNGQELETIGGKLLRVFVYRTAVCVENSCMVRGSKEGRNGFIHVFRQIIKPAEKSLHEMLRNDKRFSVFLSLVKAADLDDVLSRPGAWTLFVPTNDAFKGLTDDDKAVLIRDKNALRNILLYHLTQGVFIGSGFEPGVTNILKTIQGGKLYLKTVNDTLLVNELKSREPDLMATNGVIHVIDKLLYPADLPVGNDQLLTILKKLIKYIQIKFVRDSTFKEIPLTFYKINIIESNVQPIIRKEDPSITQLTKFIEGEPEFKIVREGETITKVIHGEPIIKTYTKIIDGRPVEVTEKKVTEERIIQGPEIKYTRITAGGADNEENLKRLLEEAGTEYTKVTKVIEGEPQIIEREIKKVHLEGIVDKRKYLNHKVEVKPLKEHAPFSKQHIQKKTTGISKKEDKTSFFLKAF</sequence>
<dbReference type="PIRSF" id="PIRSF016553">
    <property type="entry name" value="BIGH3_OSF2"/>
    <property type="match status" value="1"/>
</dbReference>
<dbReference type="GO" id="GO:0030198">
    <property type="term" value="P:extracellular matrix organization"/>
    <property type="evidence" value="ECO:0007669"/>
    <property type="project" value="TreeGrafter"/>
</dbReference>
<keyword evidence="8" id="KW-0677">Repeat</keyword>
<evidence type="ECO:0000256" key="10">
    <source>
        <dbReference type="ARBA" id="ARBA00023034"/>
    </source>
</evidence>